<evidence type="ECO:0000256" key="1">
    <source>
        <dbReference type="SAM" id="MobiDB-lite"/>
    </source>
</evidence>
<feature type="region of interest" description="Disordered" evidence="1">
    <location>
        <begin position="260"/>
        <end position="288"/>
    </location>
</feature>
<dbReference type="Proteomes" id="UP001595075">
    <property type="component" value="Unassembled WGS sequence"/>
</dbReference>
<feature type="region of interest" description="Disordered" evidence="1">
    <location>
        <begin position="54"/>
        <end position="89"/>
    </location>
</feature>
<organism evidence="2 3">
    <name type="scientific">Oculimacula yallundae</name>
    <dbReference type="NCBI Taxonomy" id="86028"/>
    <lineage>
        <taxon>Eukaryota</taxon>
        <taxon>Fungi</taxon>
        <taxon>Dikarya</taxon>
        <taxon>Ascomycota</taxon>
        <taxon>Pezizomycotina</taxon>
        <taxon>Leotiomycetes</taxon>
        <taxon>Helotiales</taxon>
        <taxon>Ploettnerulaceae</taxon>
        <taxon>Oculimacula</taxon>
    </lineage>
</organism>
<accession>A0ABR4CGL8</accession>
<comment type="caution">
    <text evidence="2">The sequence shown here is derived from an EMBL/GenBank/DDBJ whole genome shotgun (WGS) entry which is preliminary data.</text>
</comment>
<evidence type="ECO:0000313" key="2">
    <source>
        <dbReference type="EMBL" id="KAL2068894.1"/>
    </source>
</evidence>
<reference evidence="2 3" key="1">
    <citation type="journal article" date="2024" name="Commun. Biol.">
        <title>Comparative genomic analysis of thermophilic fungi reveals convergent evolutionary adaptations and gene losses.</title>
        <authorList>
            <person name="Steindorff A.S."/>
            <person name="Aguilar-Pontes M.V."/>
            <person name="Robinson A.J."/>
            <person name="Andreopoulos B."/>
            <person name="LaButti K."/>
            <person name="Kuo A."/>
            <person name="Mondo S."/>
            <person name="Riley R."/>
            <person name="Otillar R."/>
            <person name="Haridas S."/>
            <person name="Lipzen A."/>
            <person name="Grimwood J."/>
            <person name="Schmutz J."/>
            <person name="Clum A."/>
            <person name="Reid I.D."/>
            <person name="Moisan M.C."/>
            <person name="Butler G."/>
            <person name="Nguyen T.T.M."/>
            <person name="Dewar K."/>
            <person name="Conant G."/>
            <person name="Drula E."/>
            <person name="Henrissat B."/>
            <person name="Hansel C."/>
            <person name="Singer S."/>
            <person name="Hutchinson M.I."/>
            <person name="de Vries R.P."/>
            <person name="Natvig D.O."/>
            <person name="Powell A.J."/>
            <person name="Tsang A."/>
            <person name="Grigoriev I.V."/>
        </authorList>
    </citation>
    <scope>NUCLEOTIDE SEQUENCE [LARGE SCALE GENOMIC DNA]</scope>
    <source>
        <strain evidence="2 3">CBS 494.80</strain>
    </source>
</reference>
<gene>
    <name evidence="2" type="ORF">VTL71DRAFT_15232</name>
</gene>
<dbReference type="EMBL" id="JAZHXI010000008">
    <property type="protein sequence ID" value="KAL2068894.1"/>
    <property type="molecule type" value="Genomic_DNA"/>
</dbReference>
<keyword evidence="3" id="KW-1185">Reference proteome</keyword>
<feature type="region of interest" description="Disordered" evidence="1">
    <location>
        <begin position="144"/>
        <end position="193"/>
    </location>
</feature>
<proteinExistence type="predicted"/>
<sequence>MHSTLLEMDAVAQVEQKSRKGKRINLAWEDPSLQVPDDGEGDDEDVPLAMLYAKKSQTRDMSRPMGLMERRDMEDNEPLSQRRNRLQGRPLGGRAATMMNLSGPVLPQNEGATPRLREGVNDNGLPTARPISGDFASEMMSQFGGDLLNSKDKGKGKAVSPTPPSEEEETLGQRRRRLQAEREARNQEVGVLGEAQQRPDLKTRRSMADILQAHPSAGADRIVNYQKPATGLLGMHEKSHARRTSTMLNLSSPNLLAGQAERAPSGGFKRGQFNDGQGGILPRPQPQQQVPYNMYGGNNLFPQPSIGNFNNYNPNGFNNQMMMPFANPYAMQMGMGYNQNQMPMNMAMGMPMGPGMEPLNQNQLDMVEQWRQKVMQ</sequence>
<feature type="compositionally biased region" description="Basic and acidic residues" evidence="1">
    <location>
        <begin position="57"/>
        <end position="73"/>
    </location>
</feature>
<protein>
    <submittedName>
        <fullName evidence="2">Uncharacterized protein</fullName>
    </submittedName>
</protein>
<evidence type="ECO:0000313" key="3">
    <source>
        <dbReference type="Proteomes" id="UP001595075"/>
    </source>
</evidence>
<feature type="region of interest" description="Disordered" evidence="1">
    <location>
        <begin position="101"/>
        <end position="126"/>
    </location>
</feature>
<name>A0ABR4CGL8_9HELO</name>